<gene>
    <name evidence="3" type="ORF">RHGRI_002069</name>
</gene>
<dbReference type="SUPFAM" id="SSF48208">
    <property type="entry name" value="Six-hairpin glycosidases"/>
    <property type="match status" value="1"/>
</dbReference>
<dbReference type="PANTHER" id="PTHR12654">
    <property type="entry name" value="BILE ACID BETA-GLUCOSIDASE-RELATED"/>
    <property type="match status" value="1"/>
</dbReference>
<dbReference type="AlphaFoldDB" id="A0AAV6LN42"/>
<evidence type="ECO:0000313" key="4">
    <source>
        <dbReference type="Proteomes" id="UP000823749"/>
    </source>
</evidence>
<dbReference type="Gene3D" id="1.50.10.10">
    <property type="match status" value="1"/>
</dbReference>
<protein>
    <recommendedName>
        <fullName evidence="5">Glucosylceramidase</fullName>
    </recommendedName>
</protein>
<accession>A0AAV6LN42</accession>
<evidence type="ECO:0000313" key="3">
    <source>
        <dbReference type="EMBL" id="KAG5566346.1"/>
    </source>
</evidence>
<dbReference type="InterPro" id="IPR006775">
    <property type="entry name" value="GH116_catalytic"/>
</dbReference>
<dbReference type="InterPro" id="IPR024462">
    <property type="entry name" value="GH116_N"/>
</dbReference>
<reference evidence="3" key="1">
    <citation type="submission" date="2020-08" db="EMBL/GenBank/DDBJ databases">
        <title>Plant Genome Project.</title>
        <authorList>
            <person name="Zhang R.-G."/>
        </authorList>
    </citation>
    <scope>NUCLEOTIDE SEQUENCE</scope>
    <source>
        <strain evidence="3">WSP0</strain>
        <tissue evidence="3">Leaf</tissue>
    </source>
</reference>
<dbReference type="PANTHER" id="PTHR12654:SF3">
    <property type="entry name" value="NON-LYSOSOMAL GLUCOSYLCERAMIDASE"/>
    <property type="match status" value="1"/>
</dbReference>
<dbReference type="InterPro" id="IPR052566">
    <property type="entry name" value="Non-lysos_glucosylceramidase"/>
</dbReference>
<dbReference type="InterPro" id="IPR012341">
    <property type="entry name" value="6hp_glycosidase-like_sf"/>
</dbReference>
<dbReference type="EMBL" id="JACTNZ010000001">
    <property type="protein sequence ID" value="KAG5566346.1"/>
    <property type="molecule type" value="Genomic_DNA"/>
</dbReference>
<dbReference type="GO" id="GO:0005975">
    <property type="term" value="P:carbohydrate metabolic process"/>
    <property type="evidence" value="ECO:0007669"/>
    <property type="project" value="InterPro"/>
</dbReference>
<dbReference type="Pfam" id="PF12215">
    <property type="entry name" value="Glyco_hydr_116N"/>
    <property type="match status" value="1"/>
</dbReference>
<evidence type="ECO:0008006" key="5">
    <source>
        <dbReference type="Google" id="ProtNLM"/>
    </source>
</evidence>
<sequence>MSENYLYSYNVLSFQIMVDPAKPATLTWQRKLNSEGKVLSTFSLSLPEIIHMGILMNPFKKRPISSCHGVPLGGMGESGASGIGSWDWNLKGNNSTYHGLFPRAWTEYEGEPDPLLRIVCRQISPFIPHNYKESSFPATVFTFTLLNLGKTAADVTLLFTWANSVGGVSGLSGHHYNSTIRTANGVSPVTFAIAAEETDGVHVSECPCFVIDGNSRGITAKDMWHEIKEHGSFDRLDSAKTSMPSELGSTIGAAIAVSLSVPSDASRNVSFSLAWDCPEVNFVSGRSYHRRYTKFYGTHGDAAANIAHDAILDGSPPIHSLSSIGARKFSIDMHSSDANNTLSISPPNDSYVDILGRMTSILEEIHSPLTLNSAFGTNLLQKGEENIGQFLYYEGIEYNMWNTYDVHFYSSFALIMLFPKIELSIQRDFAASVMLHDPSKMSLLHNGTQVSKKVLGAVPHDIGINDPWFEVNGYNLYNTDSWKDLNPKFVLQVYRDVVATGDKNFAKAVWPSVYVAMAFMDQFDKDGDGMIENEGLPDQTYDTWSASGVSAYSGGLWVAALQAASALAREVGDRGAEGYFWFRFQKAKKVYEKLWNGSYFDYDNSGGSASSSIQADQLAGQWYARACGLLPIVDEDKAKSALEKVYNFNVLKVKGGRRGAVNGMLPSGEIDLSAMQSREIWPGVTYALAATMIHEDMVETAFQTASGVYEAAWSEEGLG</sequence>
<feature type="domain" description="Glycosyl-hydrolase family 116 N-terminal" evidence="2">
    <location>
        <begin position="80"/>
        <end position="312"/>
    </location>
</feature>
<name>A0AAV6LN42_9ERIC</name>
<proteinExistence type="predicted"/>
<dbReference type="GO" id="GO:0008422">
    <property type="term" value="F:beta-glucosidase activity"/>
    <property type="evidence" value="ECO:0007669"/>
    <property type="project" value="TreeGrafter"/>
</dbReference>
<feature type="domain" description="Glycosyl-hydrolase family 116 catalytic region" evidence="1">
    <location>
        <begin position="388"/>
        <end position="717"/>
    </location>
</feature>
<evidence type="ECO:0000259" key="1">
    <source>
        <dbReference type="Pfam" id="PF04685"/>
    </source>
</evidence>
<dbReference type="Pfam" id="PF04685">
    <property type="entry name" value="DUF608"/>
    <property type="match status" value="1"/>
</dbReference>
<comment type="caution">
    <text evidence="3">The sequence shown here is derived from an EMBL/GenBank/DDBJ whole genome shotgun (WGS) entry which is preliminary data.</text>
</comment>
<evidence type="ECO:0000259" key="2">
    <source>
        <dbReference type="Pfam" id="PF12215"/>
    </source>
</evidence>
<keyword evidence="4" id="KW-1185">Reference proteome</keyword>
<dbReference type="InterPro" id="IPR008928">
    <property type="entry name" value="6-hairpin_glycosidase_sf"/>
</dbReference>
<organism evidence="3 4">
    <name type="scientific">Rhododendron griersonianum</name>
    <dbReference type="NCBI Taxonomy" id="479676"/>
    <lineage>
        <taxon>Eukaryota</taxon>
        <taxon>Viridiplantae</taxon>
        <taxon>Streptophyta</taxon>
        <taxon>Embryophyta</taxon>
        <taxon>Tracheophyta</taxon>
        <taxon>Spermatophyta</taxon>
        <taxon>Magnoliopsida</taxon>
        <taxon>eudicotyledons</taxon>
        <taxon>Gunneridae</taxon>
        <taxon>Pentapetalae</taxon>
        <taxon>asterids</taxon>
        <taxon>Ericales</taxon>
        <taxon>Ericaceae</taxon>
        <taxon>Ericoideae</taxon>
        <taxon>Rhodoreae</taxon>
        <taxon>Rhododendron</taxon>
    </lineage>
</organism>
<dbReference type="FunFam" id="1.50.10.10:FF:000006">
    <property type="entry name" value="Non-lysosomal glucosylceramidase"/>
    <property type="match status" value="1"/>
</dbReference>
<dbReference type="Proteomes" id="UP000823749">
    <property type="component" value="Chromosome 1"/>
</dbReference>